<proteinExistence type="predicted"/>
<accession>A0A5S9WNJ2</accession>
<gene>
    <name evidence="2" type="ORF">C24_LOCUS4068</name>
</gene>
<keyword evidence="1" id="KW-1133">Transmembrane helix</keyword>
<dbReference type="ExpressionAtlas" id="A0A5S9WNJ2">
    <property type="expression patterns" value="baseline and differential"/>
</dbReference>
<protein>
    <recommendedName>
        <fullName evidence="4">Transmembrane protein</fullName>
    </recommendedName>
</protein>
<feature type="transmembrane region" description="Helical" evidence="1">
    <location>
        <begin position="77"/>
        <end position="98"/>
    </location>
</feature>
<evidence type="ECO:0008006" key="4">
    <source>
        <dbReference type="Google" id="ProtNLM"/>
    </source>
</evidence>
<evidence type="ECO:0000313" key="2">
    <source>
        <dbReference type="EMBL" id="CAA0284766.1"/>
    </source>
</evidence>
<keyword evidence="1" id="KW-0472">Membrane</keyword>
<reference evidence="2 3" key="1">
    <citation type="submission" date="2019-12" db="EMBL/GenBank/DDBJ databases">
        <authorList>
            <person name="Jiao W.-B."/>
            <person name="Schneeberger K."/>
        </authorList>
    </citation>
    <scope>NUCLEOTIDE SEQUENCE [LARGE SCALE GENOMIC DNA]</scope>
    <source>
        <strain evidence="3">cv. C24</strain>
    </source>
</reference>
<dbReference type="Proteomes" id="UP000434276">
    <property type="component" value="Unassembled WGS sequence"/>
</dbReference>
<sequence length="118" mass="13330">MWCACYQQPLPASSVVLNQQAKQEESLRRKQVFFFLSSSSPSSLSTKHQWQISNYPKNGFRLKPKASVLPPSESGDITTFLFVSGAMISMYLVTNFLVPSLLFKSLQGEEEEEEEDSD</sequence>
<dbReference type="OrthoDB" id="1932652at2759"/>
<keyword evidence="1" id="KW-0812">Transmembrane</keyword>
<organism evidence="2 3">
    <name type="scientific">Arabidopsis thaliana</name>
    <name type="common">Mouse-ear cress</name>
    <dbReference type="NCBI Taxonomy" id="3702"/>
    <lineage>
        <taxon>Eukaryota</taxon>
        <taxon>Viridiplantae</taxon>
        <taxon>Streptophyta</taxon>
        <taxon>Embryophyta</taxon>
        <taxon>Tracheophyta</taxon>
        <taxon>Spermatophyta</taxon>
        <taxon>Magnoliopsida</taxon>
        <taxon>eudicotyledons</taxon>
        <taxon>Gunneridae</taxon>
        <taxon>Pentapetalae</taxon>
        <taxon>rosids</taxon>
        <taxon>malvids</taxon>
        <taxon>Brassicales</taxon>
        <taxon>Brassicaceae</taxon>
        <taxon>Camelineae</taxon>
        <taxon>Arabidopsis</taxon>
    </lineage>
</organism>
<dbReference type="PANTHER" id="PTHR37196:SF2">
    <property type="entry name" value="TRANSMEMBRANE PROTEIN"/>
    <property type="match status" value="1"/>
</dbReference>
<evidence type="ECO:0000313" key="3">
    <source>
        <dbReference type="Proteomes" id="UP000434276"/>
    </source>
</evidence>
<dbReference type="EMBL" id="CACSHJ010000087">
    <property type="protein sequence ID" value="CAA0284766.1"/>
    <property type="molecule type" value="Genomic_DNA"/>
</dbReference>
<name>A0A5S9WNJ2_ARATH</name>
<dbReference type="AlphaFoldDB" id="A0A5S9WNJ2"/>
<dbReference type="PANTHER" id="PTHR37196">
    <property type="entry name" value="TRANSMEMBRANE PROTEIN"/>
    <property type="match status" value="1"/>
</dbReference>
<evidence type="ECO:0000256" key="1">
    <source>
        <dbReference type="SAM" id="Phobius"/>
    </source>
</evidence>